<dbReference type="SUPFAM" id="SSF51735">
    <property type="entry name" value="NAD(P)-binding Rossmann-fold domains"/>
    <property type="match status" value="1"/>
</dbReference>
<dbReference type="InterPro" id="IPR006115">
    <property type="entry name" value="6PGDH_NADP-bd"/>
</dbReference>
<dbReference type="InterPro" id="IPR008927">
    <property type="entry name" value="6-PGluconate_DH-like_C_sf"/>
</dbReference>
<evidence type="ECO:0000313" key="3">
    <source>
        <dbReference type="EMBL" id="MDR6426733.1"/>
    </source>
</evidence>
<dbReference type="InterPro" id="IPR036291">
    <property type="entry name" value="NAD(P)-bd_dom_sf"/>
</dbReference>
<dbReference type="Proteomes" id="UP001184828">
    <property type="component" value="Unassembled WGS sequence"/>
</dbReference>
<dbReference type="InterPro" id="IPR015814">
    <property type="entry name" value="Pgluconate_DH_NAD-bd_C"/>
</dbReference>
<name>A0AAE3XW94_VARPD</name>
<dbReference type="PANTHER" id="PTHR43060:SF15">
    <property type="entry name" value="3-HYDROXYISOBUTYRATE DEHYDROGENASE-LIKE 1, MITOCHONDRIAL-RELATED"/>
    <property type="match status" value="1"/>
</dbReference>
<gene>
    <name evidence="3" type="ORF">J2738_002871</name>
</gene>
<dbReference type="Gene3D" id="3.40.50.720">
    <property type="entry name" value="NAD(P)-binding Rossmann-like Domain"/>
    <property type="match status" value="1"/>
</dbReference>
<feature type="domain" description="6-phosphogluconate dehydrogenase NADP-binding" evidence="1">
    <location>
        <begin position="26"/>
        <end position="178"/>
    </location>
</feature>
<dbReference type="Pfam" id="PF09130">
    <property type="entry name" value="DUF1932"/>
    <property type="match status" value="1"/>
</dbReference>
<feature type="domain" description="Phosphogluconate dehydrogenase NAD-binding putative C-terminal" evidence="2">
    <location>
        <begin position="212"/>
        <end position="280"/>
    </location>
</feature>
<evidence type="ECO:0000313" key="4">
    <source>
        <dbReference type="Proteomes" id="UP001184828"/>
    </source>
</evidence>
<dbReference type="Pfam" id="PF03446">
    <property type="entry name" value="NAD_binding_2"/>
    <property type="match status" value="1"/>
</dbReference>
<dbReference type="GO" id="GO:0050661">
    <property type="term" value="F:NADP binding"/>
    <property type="evidence" value="ECO:0007669"/>
    <property type="project" value="InterPro"/>
</dbReference>
<dbReference type="RefSeq" id="WP_309927650.1">
    <property type="nucleotide sequence ID" value="NZ_JAVDQZ010000004.1"/>
</dbReference>
<dbReference type="Gene3D" id="1.10.1040.10">
    <property type="entry name" value="N-(1-d-carboxylethyl)-l-norvaline Dehydrogenase, domain 2"/>
    <property type="match status" value="1"/>
</dbReference>
<dbReference type="AlphaFoldDB" id="A0AAE3XW94"/>
<dbReference type="EMBL" id="JAVDQZ010000004">
    <property type="protein sequence ID" value="MDR6426733.1"/>
    <property type="molecule type" value="Genomic_DNA"/>
</dbReference>
<protein>
    <submittedName>
        <fullName evidence="3">3-hydroxyisobutyrate dehydrogenase-like beta-hydroxyacid dehydrogenase</fullName>
    </submittedName>
</protein>
<sequence length="312" mass="33210">MISLHPIELFVLALYSLGIEKGLRMNIAIIGLGEVGRCYAAPLYEAGHTLGLCEAHPSAAATALAASMELPIHERAGSWLSKADVVLSCVTGTTSLPVLAQVLPHLSKNALLADFTTASPEVKREGAARAAEAGIRYVDTAIMGAISLNLVRTPLLASGSGAEQLKELLESAGARVQVIAGGKAGDAISLKILRSVFTKGMEALCVELLMSAEKQGVRSELYEQLSDIDQTPLRSFIEMLVRTHVIHARRRAHEVHDVQAELAAQGLPSVVMRGVEQRFNDTVDALSRRPLDVAEPTVDQALNWLLASAGGQ</sequence>
<accession>A0AAE3XW94</accession>
<reference evidence="3" key="1">
    <citation type="submission" date="2023-07" db="EMBL/GenBank/DDBJ databases">
        <title>Sorghum-associated microbial communities from plants grown in Nebraska, USA.</title>
        <authorList>
            <person name="Schachtman D."/>
        </authorList>
    </citation>
    <scope>NUCLEOTIDE SEQUENCE</scope>
    <source>
        <strain evidence="3">DS2114</strain>
    </source>
</reference>
<dbReference type="InterPro" id="IPR013328">
    <property type="entry name" value="6PGD_dom2"/>
</dbReference>
<dbReference type="SUPFAM" id="SSF48179">
    <property type="entry name" value="6-phosphogluconate dehydrogenase C-terminal domain-like"/>
    <property type="match status" value="1"/>
</dbReference>
<organism evidence="3 4">
    <name type="scientific">Variovorax paradoxus</name>
    <dbReference type="NCBI Taxonomy" id="34073"/>
    <lineage>
        <taxon>Bacteria</taxon>
        <taxon>Pseudomonadati</taxon>
        <taxon>Pseudomonadota</taxon>
        <taxon>Betaproteobacteria</taxon>
        <taxon>Burkholderiales</taxon>
        <taxon>Comamonadaceae</taxon>
        <taxon>Variovorax</taxon>
    </lineage>
</organism>
<evidence type="ECO:0000259" key="1">
    <source>
        <dbReference type="Pfam" id="PF03446"/>
    </source>
</evidence>
<proteinExistence type="predicted"/>
<comment type="caution">
    <text evidence="3">The sequence shown here is derived from an EMBL/GenBank/DDBJ whole genome shotgun (WGS) entry which is preliminary data.</text>
</comment>
<evidence type="ECO:0000259" key="2">
    <source>
        <dbReference type="Pfam" id="PF09130"/>
    </source>
</evidence>
<dbReference type="PANTHER" id="PTHR43060">
    <property type="entry name" value="3-HYDROXYISOBUTYRATE DEHYDROGENASE-LIKE 1, MITOCHONDRIAL-RELATED"/>
    <property type="match status" value="1"/>
</dbReference>